<gene>
    <name evidence="9" type="ORF">K5L01_07905</name>
</gene>
<keyword evidence="3" id="KW-1003">Cell membrane</keyword>
<comment type="catalytic activity">
    <reaction evidence="7">
        <text>2 GTP = 3',3'-c-di-GMP + 2 diphosphate</text>
        <dbReference type="Rhea" id="RHEA:24898"/>
        <dbReference type="ChEBI" id="CHEBI:33019"/>
        <dbReference type="ChEBI" id="CHEBI:37565"/>
        <dbReference type="ChEBI" id="CHEBI:58805"/>
        <dbReference type="EC" id="2.7.7.65"/>
    </reaction>
</comment>
<dbReference type="CDD" id="cd01949">
    <property type="entry name" value="GGDEF"/>
    <property type="match status" value="1"/>
</dbReference>
<dbReference type="InterPro" id="IPR029151">
    <property type="entry name" value="Sensor-like_sf"/>
</dbReference>
<dbReference type="Gene3D" id="3.30.70.270">
    <property type="match status" value="1"/>
</dbReference>
<evidence type="ECO:0000313" key="10">
    <source>
        <dbReference type="Proteomes" id="UP001431235"/>
    </source>
</evidence>
<sequence>MASLATLDLRKLILALTLLGALVPFANTFYASYEVQRQQLMDNTLESNYAYANKLASSTDEFIRSAQLQLSYTAQLLVGHMGDARRLGEEATRLRLMSRSFNSITIFDDTGKVLATSPETLKLQGRMLDSDAVRATLRTRQPLISQPFLSVSGNFIVLMAWPVTTPEGEFLGAIGGAIYLQRENFLDHLLGQHFYQDGSYLYVVDGNKQIIYHPDSARVGVVVLDNAAINEVAGGHSGRALVVNSKGVDMLAGYAPVPATGWGIIAQRPREATLAPLTSLMRTVLHKTLPLALATLLVLWWSARHISRPLRLLAEGARAMDRPGTAHRIQSVRSWYFESHELKKALVLGIGLLQKSIAKLREDVGTDPLTRLGNRRQLQATLQALEAAATPFAVVSLDIDHFKTVNDGHGHDAGDRVLQQLAAHMRAVARTGDVPCRVGGEEFLMVLPATTASGAAQLAERLRRQVAAVDTPPVGRITVSLGVAAWPADGTAVADVLKQADERLYAAKRAGRNRVVLEVPVTS</sequence>
<protein>
    <recommendedName>
        <fullName evidence="2">diguanylate cyclase</fullName>
        <ecNumber evidence="2">2.7.7.65</ecNumber>
    </recommendedName>
</protein>
<evidence type="ECO:0000256" key="2">
    <source>
        <dbReference type="ARBA" id="ARBA00012528"/>
    </source>
</evidence>
<dbReference type="InterPro" id="IPR029787">
    <property type="entry name" value="Nucleotide_cyclase"/>
</dbReference>
<dbReference type="EMBL" id="JAIKTS010000002">
    <property type="protein sequence ID" value="MCL7714563.1"/>
    <property type="molecule type" value="Genomic_DNA"/>
</dbReference>
<keyword evidence="10" id="KW-1185">Reference proteome</keyword>
<dbReference type="Pfam" id="PF00990">
    <property type="entry name" value="GGDEF"/>
    <property type="match status" value="1"/>
</dbReference>
<evidence type="ECO:0000259" key="8">
    <source>
        <dbReference type="PROSITE" id="PS50887"/>
    </source>
</evidence>
<dbReference type="InterPro" id="IPR000160">
    <property type="entry name" value="GGDEF_dom"/>
</dbReference>
<dbReference type="CDD" id="cd12912">
    <property type="entry name" value="PDC2_MCP_like"/>
    <property type="match status" value="1"/>
</dbReference>
<dbReference type="InterPro" id="IPR033479">
    <property type="entry name" value="dCache_1"/>
</dbReference>
<feature type="domain" description="GGDEF" evidence="8">
    <location>
        <begin position="390"/>
        <end position="520"/>
    </location>
</feature>
<keyword evidence="6" id="KW-0472">Membrane</keyword>
<keyword evidence="4" id="KW-0812">Transmembrane</keyword>
<comment type="caution">
    <text evidence="9">The sequence shown here is derived from an EMBL/GenBank/DDBJ whole genome shotgun (WGS) entry which is preliminary data.</text>
</comment>
<dbReference type="EC" id="2.7.7.65" evidence="2"/>
<evidence type="ECO:0000256" key="7">
    <source>
        <dbReference type="ARBA" id="ARBA00034247"/>
    </source>
</evidence>
<evidence type="ECO:0000256" key="1">
    <source>
        <dbReference type="ARBA" id="ARBA00004651"/>
    </source>
</evidence>
<dbReference type="InterPro" id="IPR050469">
    <property type="entry name" value="Diguanylate_Cyclase"/>
</dbReference>
<dbReference type="NCBIfam" id="TIGR00254">
    <property type="entry name" value="GGDEF"/>
    <property type="match status" value="1"/>
</dbReference>
<proteinExistence type="predicted"/>
<organism evidence="9 10">
    <name type="scientific">Stenotrophomonas mori</name>
    <dbReference type="NCBI Taxonomy" id="2871096"/>
    <lineage>
        <taxon>Bacteria</taxon>
        <taxon>Pseudomonadati</taxon>
        <taxon>Pseudomonadota</taxon>
        <taxon>Gammaproteobacteria</taxon>
        <taxon>Lysobacterales</taxon>
        <taxon>Lysobacteraceae</taxon>
        <taxon>Stenotrophomonas</taxon>
    </lineage>
</organism>
<dbReference type="PROSITE" id="PS50887">
    <property type="entry name" value="GGDEF"/>
    <property type="match status" value="1"/>
</dbReference>
<dbReference type="SUPFAM" id="SSF55073">
    <property type="entry name" value="Nucleotide cyclase"/>
    <property type="match status" value="1"/>
</dbReference>
<dbReference type="Proteomes" id="UP001431235">
    <property type="component" value="Unassembled WGS sequence"/>
</dbReference>
<dbReference type="SMART" id="SM00267">
    <property type="entry name" value="GGDEF"/>
    <property type="match status" value="1"/>
</dbReference>
<evidence type="ECO:0000256" key="3">
    <source>
        <dbReference type="ARBA" id="ARBA00022475"/>
    </source>
</evidence>
<evidence type="ECO:0000256" key="5">
    <source>
        <dbReference type="ARBA" id="ARBA00022989"/>
    </source>
</evidence>
<reference evidence="9 10" key="1">
    <citation type="submission" date="2021-08" db="EMBL/GenBank/DDBJ databases">
        <title>Novel members of of the genus Stenotrophomonas from differernt environment.</title>
        <authorList>
            <person name="Deng Y."/>
        </authorList>
    </citation>
    <scope>NUCLEOTIDE SEQUENCE [LARGE SCALE GENOMIC DNA]</scope>
    <source>
        <strain evidence="9 10">CPCC 101365</strain>
    </source>
</reference>
<comment type="subcellular location">
    <subcellularLocation>
        <location evidence="1">Cell membrane</location>
        <topology evidence="1">Multi-pass membrane protein</topology>
    </subcellularLocation>
</comment>
<dbReference type="CDD" id="cd12914">
    <property type="entry name" value="PDC1_DGC_like"/>
    <property type="match status" value="1"/>
</dbReference>
<evidence type="ECO:0000256" key="6">
    <source>
        <dbReference type="ARBA" id="ARBA00023136"/>
    </source>
</evidence>
<dbReference type="RefSeq" id="WP_250063653.1">
    <property type="nucleotide sequence ID" value="NZ_JAIKTS010000002.1"/>
</dbReference>
<evidence type="ECO:0000313" key="9">
    <source>
        <dbReference type="EMBL" id="MCL7714563.1"/>
    </source>
</evidence>
<name>A0ABT0SGW0_9GAMM</name>
<dbReference type="Pfam" id="PF02743">
    <property type="entry name" value="dCache_1"/>
    <property type="match status" value="1"/>
</dbReference>
<dbReference type="InterPro" id="IPR043128">
    <property type="entry name" value="Rev_trsase/Diguanyl_cyclase"/>
</dbReference>
<accession>A0ABT0SGW0</accession>
<dbReference type="Gene3D" id="3.30.450.20">
    <property type="entry name" value="PAS domain"/>
    <property type="match status" value="1"/>
</dbReference>
<dbReference type="PANTHER" id="PTHR45138">
    <property type="entry name" value="REGULATORY COMPONENTS OF SENSORY TRANSDUCTION SYSTEM"/>
    <property type="match status" value="1"/>
</dbReference>
<evidence type="ECO:0000256" key="4">
    <source>
        <dbReference type="ARBA" id="ARBA00022692"/>
    </source>
</evidence>
<keyword evidence="5" id="KW-1133">Transmembrane helix</keyword>
<dbReference type="SUPFAM" id="SSF103190">
    <property type="entry name" value="Sensory domain-like"/>
    <property type="match status" value="2"/>
</dbReference>
<dbReference type="PANTHER" id="PTHR45138:SF9">
    <property type="entry name" value="DIGUANYLATE CYCLASE DGCM-RELATED"/>
    <property type="match status" value="1"/>
</dbReference>